<dbReference type="InterPro" id="IPR002058">
    <property type="entry name" value="PAP_assoc"/>
</dbReference>
<organism evidence="9 10">
    <name type="scientific">Rotaria magnacalcarata</name>
    <dbReference type="NCBI Taxonomy" id="392030"/>
    <lineage>
        <taxon>Eukaryota</taxon>
        <taxon>Metazoa</taxon>
        <taxon>Spiralia</taxon>
        <taxon>Gnathifera</taxon>
        <taxon>Rotifera</taxon>
        <taxon>Eurotatoria</taxon>
        <taxon>Bdelloidea</taxon>
        <taxon>Philodinida</taxon>
        <taxon>Philodinidae</taxon>
        <taxon>Rotaria</taxon>
    </lineage>
</organism>
<dbReference type="GO" id="GO:0031123">
    <property type="term" value="P:RNA 3'-end processing"/>
    <property type="evidence" value="ECO:0007669"/>
    <property type="project" value="TreeGrafter"/>
</dbReference>
<dbReference type="SUPFAM" id="SSF81301">
    <property type="entry name" value="Nucleotidyltransferase"/>
    <property type="match status" value="2"/>
</dbReference>
<dbReference type="GO" id="GO:0046872">
    <property type="term" value="F:metal ion binding"/>
    <property type="evidence" value="ECO:0007669"/>
    <property type="project" value="UniProtKB-KW"/>
</dbReference>
<reference evidence="9" key="1">
    <citation type="submission" date="2021-02" db="EMBL/GenBank/DDBJ databases">
        <authorList>
            <person name="Nowell W R."/>
        </authorList>
    </citation>
    <scope>NUCLEOTIDE SEQUENCE</scope>
</reference>
<feature type="domain" description="PAP-associated" evidence="7">
    <location>
        <begin position="947"/>
        <end position="998"/>
    </location>
</feature>
<feature type="compositionally biased region" description="Basic and acidic residues" evidence="6">
    <location>
        <begin position="1"/>
        <end position="21"/>
    </location>
</feature>
<evidence type="ECO:0000256" key="3">
    <source>
        <dbReference type="ARBA" id="ARBA00022679"/>
    </source>
</evidence>
<evidence type="ECO:0000256" key="5">
    <source>
        <dbReference type="ARBA" id="ARBA00022842"/>
    </source>
</evidence>
<proteinExistence type="predicted"/>
<dbReference type="GO" id="GO:0005737">
    <property type="term" value="C:cytoplasm"/>
    <property type="evidence" value="ECO:0007669"/>
    <property type="project" value="UniProtKB-SubCell"/>
</dbReference>
<dbReference type="Gene3D" id="1.10.1410.10">
    <property type="match status" value="2"/>
</dbReference>
<dbReference type="Pfam" id="PF03828">
    <property type="entry name" value="PAP_assoc"/>
    <property type="match status" value="1"/>
</dbReference>
<name>A0A816VTX2_9BILA</name>
<evidence type="ECO:0000259" key="8">
    <source>
        <dbReference type="Pfam" id="PF22600"/>
    </source>
</evidence>
<feature type="compositionally biased region" description="Polar residues" evidence="6">
    <location>
        <begin position="46"/>
        <end position="71"/>
    </location>
</feature>
<feature type="region of interest" description="Disordered" evidence="6">
    <location>
        <begin position="46"/>
        <end position="118"/>
    </location>
</feature>
<dbReference type="PANTHER" id="PTHR12271:SF66">
    <property type="entry name" value="TERMINAL URIDYLYLTRANSFERASE TAILOR"/>
    <property type="match status" value="1"/>
</dbReference>
<keyword evidence="3" id="KW-0808">Transferase</keyword>
<evidence type="ECO:0000313" key="10">
    <source>
        <dbReference type="Proteomes" id="UP000663856"/>
    </source>
</evidence>
<evidence type="ECO:0000256" key="6">
    <source>
        <dbReference type="SAM" id="MobiDB-lite"/>
    </source>
</evidence>
<dbReference type="CDD" id="cd05402">
    <property type="entry name" value="NT_PAP_TUTase"/>
    <property type="match status" value="1"/>
</dbReference>
<feature type="domain" description="Poly(A) RNA polymerase mitochondrial-like central palm" evidence="8">
    <location>
        <begin position="716"/>
        <end position="846"/>
    </location>
</feature>
<gene>
    <name evidence="9" type="ORF">WKI299_LOCUS25496</name>
</gene>
<dbReference type="AlphaFoldDB" id="A0A816VTX2"/>
<comment type="caution">
    <text evidence="9">The sequence shown here is derived from an EMBL/GenBank/DDBJ whole genome shotgun (WGS) entry which is preliminary data.</text>
</comment>
<dbReference type="GO" id="GO:0016779">
    <property type="term" value="F:nucleotidyltransferase activity"/>
    <property type="evidence" value="ECO:0007669"/>
    <property type="project" value="TreeGrafter"/>
</dbReference>
<dbReference type="PANTHER" id="PTHR12271">
    <property type="entry name" value="POLY A POLYMERASE CID PAP -RELATED"/>
    <property type="match status" value="1"/>
</dbReference>
<dbReference type="Gene3D" id="3.30.460.10">
    <property type="entry name" value="Beta Polymerase, domain 2"/>
    <property type="match status" value="1"/>
</dbReference>
<dbReference type="Pfam" id="PF22600">
    <property type="entry name" value="MTPAP-like_central"/>
    <property type="match status" value="1"/>
</dbReference>
<dbReference type="SUPFAM" id="SSF81631">
    <property type="entry name" value="PAP/OAS1 substrate-binding domain"/>
    <property type="match status" value="2"/>
</dbReference>
<dbReference type="InterPro" id="IPR043519">
    <property type="entry name" value="NT_sf"/>
</dbReference>
<evidence type="ECO:0000256" key="4">
    <source>
        <dbReference type="ARBA" id="ARBA00022723"/>
    </source>
</evidence>
<dbReference type="EMBL" id="CAJNRF010011001">
    <property type="protein sequence ID" value="CAF2126842.1"/>
    <property type="molecule type" value="Genomic_DNA"/>
</dbReference>
<feature type="region of interest" description="Disordered" evidence="6">
    <location>
        <begin position="1"/>
        <end position="25"/>
    </location>
</feature>
<feature type="region of interest" description="Disordered" evidence="6">
    <location>
        <begin position="1057"/>
        <end position="1104"/>
    </location>
</feature>
<comment type="cofactor">
    <cofactor evidence="1">
        <name>Mn(2+)</name>
        <dbReference type="ChEBI" id="CHEBI:29035"/>
    </cofactor>
</comment>
<protein>
    <submittedName>
        <fullName evidence="9">Uncharacterized protein</fullName>
    </submittedName>
</protein>
<keyword evidence="5" id="KW-0460">Magnesium</keyword>
<sequence length="1129" mass="131065">MMNQSQRERRQNRDQEGRENFIDFGTSNDYWSWRAQESAVHYLNPNQSAPQQPCSTNFRCYGTSNQPQEPRSASYRKKNSTRTGVHIEQRPHSDQNGVHQSPRPTQGEKIPNDSNQRNECRLPQQKTQNNVSVIASQQTSNAHLIVLKSIFDKIIIKQFLSKTSIEVGLRIYNQLRDIIISKKPDAQVALYGSFYFACCSNDSPMIDVDVTVNKLLPYNTITEVFEIIRNSGAYQEMRLNTDYDPLCIDLIVPKTNIRIRVTSNNKRSIFSSEIVRLYTRFDPRVLPLLRLIRFFAKICSLDRPDLGTLHPIVFHLMFIHFLQQIEEPVLPCLHEYAIKFTMNQFIISIQTRMPLQKDQKQKLNGNLFCADPMFIDRNLGYTIKLNSSFRYFRRIFEQTLIYFCQKDSTESAQNNAIMKDVHRSCKSLFATVLHKVPLRASCTQDDLRQAYKHTFDNRMEALPEPKLVPNENNLLSIMDETAEDTDDLEETYQDDIDTDCEINDETGTNFSESFDNTIDDHEIEIQEQDATVAKTARSNELEAEGILIIGKSQSSDKETNEQPISFELLVEHLNEEQKHIVRLEYQRQVHEFNQKMREIVNGLPPLVDNATNKSQPEQLPKDLLVSANQQSIQLEHIIATNVLSYLEAISFDDHADVFQVFQKKNFGARTGPPKVCIECFQSNHVKSQCPLLCLPEMIDLPEIDKKWTNALSLLCQQISEQGKLTRESIKTHENIINYLEIEFRKMYPSCRMQGYGSFYNGFDFHQSDLDVCVLLELNKHETNIQVLKNLAQSVKLNKKMFKNVVPILTARIPIIKAKYSQSGTEIDISLNNILPLENTRLLKTYSNIDPRVRELGVMVKYFAKKFNIGDASHGTLSSYAYTIMVIHFLQQIQPPVVPVLQQVLRDPKSIESPITQTCVGWNVYFYNDLTKLSKLWNNYGLNKLSSGDLWIEFLRYYTERFDYNKNIVTIRQFKPLLRRENGWLRPTIAIEDPFMLTHNLAAKLSVKNWTKILRVFIFARQRFYSQPESIDFNISKPNMKTLQEYLFDQQPLYQNTNVKPKKNNPVIDNRKRQGRNKSNRETQKKRNPSLMEFIPTNGDDGNLSTQKQEVNFSGHSMNRTFVNRKTRVA</sequence>
<evidence type="ECO:0000259" key="7">
    <source>
        <dbReference type="Pfam" id="PF03828"/>
    </source>
</evidence>
<comment type="cofactor">
    <cofactor evidence="2">
        <name>Mg(2+)</name>
        <dbReference type="ChEBI" id="CHEBI:18420"/>
    </cofactor>
</comment>
<accession>A0A816VTX2</accession>
<feature type="compositionally biased region" description="Polar residues" evidence="6">
    <location>
        <begin position="94"/>
        <end position="104"/>
    </location>
</feature>
<dbReference type="Proteomes" id="UP000663856">
    <property type="component" value="Unassembled WGS sequence"/>
</dbReference>
<evidence type="ECO:0000313" key="9">
    <source>
        <dbReference type="EMBL" id="CAF2126842.1"/>
    </source>
</evidence>
<keyword evidence="4" id="KW-0479">Metal-binding</keyword>
<evidence type="ECO:0000256" key="2">
    <source>
        <dbReference type="ARBA" id="ARBA00001946"/>
    </source>
</evidence>
<evidence type="ECO:0000256" key="1">
    <source>
        <dbReference type="ARBA" id="ARBA00001936"/>
    </source>
</evidence>
<dbReference type="InterPro" id="IPR054708">
    <property type="entry name" value="MTPAP-like_central"/>
</dbReference>